<evidence type="ECO:0000259" key="1">
    <source>
        <dbReference type="Pfam" id="PF13614"/>
    </source>
</evidence>
<organism evidence="2 3">
    <name type="scientific">Candidatus Wirthbacteria bacterium CG2_30_54_11</name>
    <dbReference type="NCBI Taxonomy" id="1817892"/>
    <lineage>
        <taxon>Bacteria</taxon>
        <taxon>Candidatus Wirthbacteria</taxon>
    </lineage>
</organism>
<dbReference type="PIRSF" id="PIRSF009320">
    <property type="entry name" value="Nuc_binding_HP_1000"/>
    <property type="match status" value="1"/>
</dbReference>
<evidence type="ECO:0000313" key="2">
    <source>
        <dbReference type="EMBL" id="OIP95097.1"/>
    </source>
</evidence>
<dbReference type="STRING" id="1817892.AUK40_06365"/>
<dbReference type="PANTHER" id="PTHR13696:SF52">
    <property type="entry name" value="PARA FAMILY PROTEIN CT_582"/>
    <property type="match status" value="1"/>
</dbReference>
<dbReference type="CDD" id="cd02042">
    <property type="entry name" value="ParAB_family"/>
    <property type="match status" value="1"/>
</dbReference>
<dbReference type="Gene3D" id="3.40.50.300">
    <property type="entry name" value="P-loop containing nucleotide triphosphate hydrolases"/>
    <property type="match status" value="1"/>
</dbReference>
<comment type="caution">
    <text evidence="2">The sequence shown here is derived from an EMBL/GenBank/DDBJ whole genome shotgun (WGS) entry which is preliminary data.</text>
</comment>
<dbReference type="Pfam" id="PF13614">
    <property type="entry name" value="AAA_31"/>
    <property type="match status" value="1"/>
</dbReference>
<dbReference type="AlphaFoldDB" id="A0A1J5ID85"/>
<sequence length="266" mass="29088">MGTMIPVRKIAVANQKGGVGKTTTTINLAYQMALEGYRILVIDLDPQGNATSGFGIDRRELTTSMYHAVVSGESLKQVIVKTGHPRLDLAPASLDLAGAEVEMIDLPDREFSLKNALSEVEEYYDLVFIDCPPSLGILTVNAFSAVNGIIVPVQCEYYALEGLGQLMQTYAMVQEHLNSPLTILGAILTMFDGRTNLAKEVVSEVRRFFGEQIFDTIVPRNVRLAEAPGFGQSIFEYDSGSIGARAYRLLADELIRRVDPAARGKL</sequence>
<name>A0A1J5ID85_9BACT</name>
<reference evidence="2 3" key="1">
    <citation type="journal article" date="2016" name="Environ. Microbiol.">
        <title>Genomic resolution of a cold subsurface aquifer community provides metabolic insights for novel microbes adapted to high CO concentrations.</title>
        <authorList>
            <person name="Probst A.J."/>
            <person name="Castelle C.J."/>
            <person name="Singh A."/>
            <person name="Brown C.T."/>
            <person name="Anantharaman K."/>
            <person name="Sharon I."/>
            <person name="Hug L.A."/>
            <person name="Burstein D."/>
            <person name="Emerson J.B."/>
            <person name="Thomas B.C."/>
            <person name="Banfield J.F."/>
        </authorList>
    </citation>
    <scope>NUCLEOTIDE SEQUENCE [LARGE SCALE GENOMIC DNA]</scope>
    <source>
        <strain evidence="2">CG2_30_54_11</strain>
    </source>
</reference>
<proteinExistence type="predicted"/>
<dbReference type="FunFam" id="3.40.50.300:FF:000285">
    <property type="entry name" value="Sporulation initiation inhibitor Soj"/>
    <property type="match status" value="1"/>
</dbReference>
<dbReference type="Proteomes" id="UP000183245">
    <property type="component" value="Unassembled WGS sequence"/>
</dbReference>
<feature type="domain" description="AAA" evidence="1">
    <location>
        <begin position="8"/>
        <end position="183"/>
    </location>
</feature>
<dbReference type="InterPro" id="IPR027417">
    <property type="entry name" value="P-loop_NTPase"/>
</dbReference>
<dbReference type="EMBL" id="MNZT01000117">
    <property type="protein sequence ID" value="OIP95097.1"/>
    <property type="molecule type" value="Genomic_DNA"/>
</dbReference>
<dbReference type="PANTHER" id="PTHR13696">
    <property type="entry name" value="P-LOOP CONTAINING NUCLEOSIDE TRIPHOSPHATE HYDROLASE"/>
    <property type="match status" value="1"/>
</dbReference>
<dbReference type="InterPro" id="IPR025669">
    <property type="entry name" value="AAA_dom"/>
</dbReference>
<gene>
    <name evidence="2" type="ORF">AUK40_06365</name>
</gene>
<evidence type="ECO:0000313" key="3">
    <source>
        <dbReference type="Proteomes" id="UP000183245"/>
    </source>
</evidence>
<dbReference type="SUPFAM" id="SSF52540">
    <property type="entry name" value="P-loop containing nucleoside triphosphate hydrolases"/>
    <property type="match status" value="1"/>
</dbReference>
<dbReference type="InterPro" id="IPR050678">
    <property type="entry name" value="DNA_Partitioning_ATPase"/>
</dbReference>
<protein>
    <recommendedName>
        <fullName evidence="1">AAA domain-containing protein</fullName>
    </recommendedName>
</protein>
<accession>A0A1J5ID85</accession>